<dbReference type="Proteomes" id="UP001217089">
    <property type="component" value="Unassembled WGS sequence"/>
</dbReference>
<keyword evidence="3" id="KW-1185">Reference proteome</keyword>
<proteinExistence type="predicted"/>
<dbReference type="PANTHER" id="PTHR18945">
    <property type="entry name" value="NEUROTRANSMITTER GATED ION CHANNEL"/>
    <property type="match status" value="1"/>
</dbReference>
<feature type="domain" description="Neurotransmitter-gated ion-channel ligand-binding" evidence="1">
    <location>
        <begin position="22"/>
        <end position="102"/>
    </location>
</feature>
<protein>
    <recommendedName>
        <fullName evidence="1">Neurotransmitter-gated ion-channel ligand-binding domain-containing protein</fullName>
    </recommendedName>
</protein>
<dbReference type="EMBL" id="JARBDR010000923">
    <property type="protein sequence ID" value="KAJ8298483.1"/>
    <property type="molecule type" value="Genomic_DNA"/>
</dbReference>
<evidence type="ECO:0000259" key="1">
    <source>
        <dbReference type="Pfam" id="PF02931"/>
    </source>
</evidence>
<dbReference type="InterPro" id="IPR006201">
    <property type="entry name" value="Neur_channel"/>
</dbReference>
<dbReference type="InterPro" id="IPR036734">
    <property type="entry name" value="Neur_chan_lig-bd_sf"/>
</dbReference>
<dbReference type="InterPro" id="IPR006202">
    <property type="entry name" value="Neur_chan_lig-bd"/>
</dbReference>
<sequence>MIVLYVLNLTFYLINEKKTSMRSEIWLPDLVVYNDISLSSLNNNEFDIKVYPNGRVTWWPFGKYETNCLVDTTKHPFDERQCEIIISPLYSYYKRMKLNYKSKLLDTQLF</sequence>
<gene>
    <name evidence="2" type="ORF">KUTeg_025014</name>
</gene>
<dbReference type="SUPFAM" id="SSF63712">
    <property type="entry name" value="Nicotinic receptor ligand binding domain-like"/>
    <property type="match status" value="1"/>
</dbReference>
<evidence type="ECO:0000313" key="2">
    <source>
        <dbReference type="EMBL" id="KAJ8298483.1"/>
    </source>
</evidence>
<reference evidence="2 3" key="1">
    <citation type="submission" date="2022-12" db="EMBL/GenBank/DDBJ databases">
        <title>Chromosome-level genome of Tegillarca granosa.</title>
        <authorList>
            <person name="Kim J."/>
        </authorList>
    </citation>
    <scope>NUCLEOTIDE SEQUENCE [LARGE SCALE GENOMIC DNA]</scope>
    <source>
        <strain evidence="2">Teg-2019</strain>
        <tissue evidence="2">Adductor muscle</tissue>
    </source>
</reference>
<dbReference type="Pfam" id="PF02931">
    <property type="entry name" value="Neur_chan_LBD"/>
    <property type="match status" value="1"/>
</dbReference>
<accession>A0ABQ9E599</accession>
<evidence type="ECO:0000313" key="3">
    <source>
        <dbReference type="Proteomes" id="UP001217089"/>
    </source>
</evidence>
<comment type="caution">
    <text evidence="2">The sequence shown here is derived from an EMBL/GenBank/DDBJ whole genome shotgun (WGS) entry which is preliminary data.</text>
</comment>
<dbReference type="Gene3D" id="2.70.170.10">
    <property type="entry name" value="Neurotransmitter-gated ion-channel ligand-binding domain"/>
    <property type="match status" value="1"/>
</dbReference>
<organism evidence="2 3">
    <name type="scientific">Tegillarca granosa</name>
    <name type="common">Malaysian cockle</name>
    <name type="synonym">Anadara granosa</name>
    <dbReference type="NCBI Taxonomy" id="220873"/>
    <lineage>
        <taxon>Eukaryota</taxon>
        <taxon>Metazoa</taxon>
        <taxon>Spiralia</taxon>
        <taxon>Lophotrochozoa</taxon>
        <taxon>Mollusca</taxon>
        <taxon>Bivalvia</taxon>
        <taxon>Autobranchia</taxon>
        <taxon>Pteriomorphia</taxon>
        <taxon>Arcoida</taxon>
        <taxon>Arcoidea</taxon>
        <taxon>Arcidae</taxon>
        <taxon>Tegillarca</taxon>
    </lineage>
</organism>
<name>A0ABQ9E599_TEGGR</name>